<evidence type="ECO:0000313" key="1">
    <source>
        <dbReference type="EMBL" id="CAB3388498.1"/>
    </source>
</evidence>
<dbReference type="EMBL" id="CADEPI010000798">
    <property type="protein sequence ID" value="CAB3388498.1"/>
    <property type="molecule type" value="Genomic_DNA"/>
</dbReference>
<dbReference type="AlphaFoldDB" id="A0A8S1E6Z5"/>
<proteinExistence type="predicted"/>
<keyword evidence="2" id="KW-1185">Reference proteome</keyword>
<accession>A0A8S1E6Z5</accession>
<name>A0A8S1E6Z5_9INSE</name>
<sequence>MIKRRSSKRATKEASRITQDGSKKYNLNSYECGTQFGAEHFDIPYFNGHVLLLQKSAILWICVNLVLHPHPT</sequence>
<evidence type="ECO:0000313" key="2">
    <source>
        <dbReference type="Proteomes" id="UP000494165"/>
    </source>
</evidence>
<gene>
    <name evidence="1" type="ORF">CLODIP_2_CD10860</name>
</gene>
<reference evidence="1 2" key="1">
    <citation type="submission" date="2020-04" db="EMBL/GenBank/DDBJ databases">
        <authorList>
            <person name="Alioto T."/>
            <person name="Alioto T."/>
            <person name="Gomez Garrido J."/>
        </authorList>
    </citation>
    <scope>NUCLEOTIDE SEQUENCE [LARGE SCALE GENOMIC DNA]</scope>
</reference>
<dbReference type="Proteomes" id="UP000494165">
    <property type="component" value="Unassembled WGS sequence"/>
</dbReference>
<organism evidence="1 2">
    <name type="scientific">Cloeon dipterum</name>
    <dbReference type="NCBI Taxonomy" id="197152"/>
    <lineage>
        <taxon>Eukaryota</taxon>
        <taxon>Metazoa</taxon>
        <taxon>Ecdysozoa</taxon>
        <taxon>Arthropoda</taxon>
        <taxon>Hexapoda</taxon>
        <taxon>Insecta</taxon>
        <taxon>Pterygota</taxon>
        <taxon>Palaeoptera</taxon>
        <taxon>Ephemeroptera</taxon>
        <taxon>Pisciforma</taxon>
        <taxon>Baetidae</taxon>
        <taxon>Cloeon</taxon>
    </lineage>
</organism>
<comment type="caution">
    <text evidence="1">The sequence shown here is derived from an EMBL/GenBank/DDBJ whole genome shotgun (WGS) entry which is preliminary data.</text>
</comment>
<protein>
    <submittedName>
        <fullName evidence="1">Uncharacterized protein</fullName>
    </submittedName>
</protein>